<evidence type="ECO:0000256" key="1">
    <source>
        <dbReference type="SAM" id="SignalP"/>
    </source>
</evidence>
<evidence type="ECO:0000313" key="3">
    <source>
        <dbReference type="Proteomes" id="UP000236311"/>
    </source>
</evidence>
<evidence type="ECO:0000313" key="2">
    <source>
        <dbReference type="EMBL" id="SOY28349.1"/>
    </source>
</evidence>
<keyword evidence="3" id="KW-1185">Reference proteome</keyword>
<evidence type="ECO:0008006" key="4">
    <source>
        <dbReference type="Google" id="ProtNLM"/>
    </source>
</evidence>
<dbReference type="Proteomes" id="UP000236311">
    <property type="component" value="Unassembled WGS sequence"/>
</dbReference>
<organism evidence="2 3">
    <name type="scientific">Acetatifactor muris</name>
    <dbReference type="NCBI Taxonomy" id="879566"/>
    <lineage>
        <taxon>Bacteria</taxon>
        <taxon>Bacillati</taxon>
        <taxon>Bacillota</taxon>
        <taxon>Clostridia</taxon>
        <taxon>Lachnospirales</taxon>
        <taxon>Lachnospiraceae</taxon>
        <taxon>Acetatifactor</taxon>
    </lineage>
</organism>
<sequence>MSVNYFIKRKRKCISAIATTLILLLTLSGCGTQKIDGKSLREHGMDIVKIMEEMVKNADYGKLTGGDNSTLEEIRVQLATGDYAAPAAVYEMSLPSFQSILTLVGESEESYNFSEALNTQLDNKSASVLVNQLNSMKGVSALAGTSLYTAGKVFVSNELTENTIYLYTFQNGYPIAVVFTVGEDHAVTAQGTFLLWEDIDQGSLETLQNLLKTFGISDTLRQLPETP</sequence>
<accession>A0A2K4ZD09</accession>
<dbReference type="RefSeq" id="WP_103238437.1">
    <property type="nucleotide sequence ID" value="NZ_JANJZD010000004.1"/>
</dbReference>
<feature type="chain" id="PRO_5039354361" description="DUF5105 domain-containing protein" evidence="1">
    <location>
        <begin position="32"/>
        <end position="227"/>
    </location>
</feature>
<proteinExistence type="predicted"/>
<keyword evidence="1" id="KW-0732">Signal</keyword>
<gene>
    <name evidence="2" type="ORF">AMURIS_01056</name>
</gene>
<dbReference type="OrthoDB" id="2084740at2"/>
<protein>
    <recommendedName>
        <fullName evidence="4">DUF5105 domain-containing protein</fullName>
    </recommendedName>
</protein>
<name>A0A2K4ZD09_9FIRM</name>
<feature type="signal peptide" evidence="1">
    <location>
        <begin position="1"/>
        <end position="31"/>
    </location>
</feature>
<dbReference type="AlphaFoldDB" id="A0A2K4ZD09"/>
<reference evidence="2 3" key="1">
    <citation type="submission" date="2018-01" db="EMBL/GenBank/DDBJ databases">
        <authorList>
            <person name="Gaut B.S."/>
            <person name="Morton B.R."/>
            <person name="Clegg M.T."/>
            <person name="Duvall M.R."/>
        </authorList>
    </citation>
    <scope>NUCLEOTIDE SEQUENCE [LARGE SCALE GENOMIC DNA]</scope>
    <source>
        <strain evidence="2">GP69</strain>
    </source>
</reference>
<dbReference type="EMBL" id="OFSM01000004">
    <property type="protein sequence ID" value="SOY28349.1"/>
    <property type="molecule type" value="Genomic_DNA"/>
</dbReference>